<reference evidence="5" key="1">
    <citation type="submission" date="2020-02" db="EMBL/GenBank/DDBJ databases">
        <title>Flavobacterium sp. genome.</title>
        <authorList>
            <person name="Jung H.S."/>
            <person name="Baek J.H."/>
            <person name="Jeon C.O."/>
        </authorList>
    </citation>
    <scope>NUCLEOTIDE SEQUENCE</scope>
    <source>
        <strain evidence="5">SE-s28</strain>
    </source>
</reference>
<name>A0A972JFQ7_9FLAO</name>
<dbReference type="Proteomes" id="UP000712080">
    <property type="component" value="Unassembled WGS sequence"/>
</dbReference>
<evidence type="ECO:0000256" key="1">
    <source>
        <dbReference type="ARBA" id="ARBA00001470"/>
    </source>
</evidence>
<dbReference type="HAMAP" id="MF_00929">
    <property type="entry name" value="Cellobiose_2_epim"/>
    <property type="match status" value="1"/>
</dbReference>
<gene>
    <name evidence="5" type="ORF">G6047_05170</name>
</gene>
<dbReference type="EMBL" id="JAAMPU010000100">
    <property type="protein sequence ID" value="NMH27416.1"/>
    <property type="molecule type" value="Genomic_DNA"/>
</dbReference>
<comment type="function">
    <text evidence="4">Catalyzes the reversible epimerization of cellobiose to 4-O-beta-D-glucopyranosyl-D-mannose (Glc-Man).</text>
</comment>
<sequence length="394" mass="45617">MQSEINVFKTELIHEAKRILSFWATQAVDTVNGGFLGQIDFNNQKHPEADKGSVLNARILWTFSSAYRQFPKEEYKIAANRAFDYFTSHFHDTWHGGVFWSVSADGNPAETKKQVYAIAFAIYGLAEYYAAFSNPEALDLAISLYLKIEEHSFDKTKNGYFEAFTRDWQPIADLRLSDKDANEKKTMNTHLHIAEAYATLYSVWPDKELGWKLENLLVLFDTVFLHKETGNFKLFFNEDWIEKPDVISYGHDIEAAWLLLRCAEILGNEILIKAWRTNAILIADATKTGIDSDGGLWYEYDAVQHTLMAEKHWWPQSEMQVGYFTAWKISGDRTYLDIVLKNWEFTKKYLVDLENGEWIWGINADYSAIQKDKAGFWKCPYHNTRGCLELIAQL</sequence>
<dbReference type="Pfam" id="PF07221">
    <property type="entry name" value="GlcNAc_2-epim"/>
    <property type="match status" value="1"/>
</dbReference>
<dbReference type="InterPro" id="IPR010819">
    <property type="entry name" value="AGE/CE"/>
</dbReference>
<evidence type="ECO:0000313" key="5">
    <source>
        <dbReference type="EMBL" id="NMH27416.1"/>
    </source>
</evidence>
<dbReference type="GO" id="GO:0047736">
    <property type="term" value="F:cellobiose epimerase activity"/>
    <property type="evidence" value="ECO:0007669"/>
    <property type="project" value="UniProtKB-UniRule"/>
</dbReference>
<accession>A0A972JFQ7</accession>
<comment type="caution">
    <text evidence="5">The sequence shown here is derived from an EMBL/GenBank/DDBJ whole genome shotgun (WGS) entry which is preliminary data.</text>
</comment>
<proteinExistence type="inferred from homology"/>
<keyword evidence="6" id="KW-1185">Reference proteome</keyword>
<dbReference type="Gene3D" id="1.50.10.10">
    <property type="match status" value="1"/>
</dbReference>
<dbReference type="RefSeq" id="WP_169526414.1">
    <property type="nucleotide sequence ID" value="NZ_JAAMPU010000100.1"/>
</dbReference>
<dbReference type="SUPFAM" id="SSF48208">
    <property type="entry name" value="Six-hairpin glycosidases"/>
    <property type="match status" value="1"/>
</dbReference>
<dbReference type="AlphaFoldDB" id="A0A972JFQ7"/>
<evidence type="ECO:0000313" key="6">
    <source>
        <dbReference type="Proteomes" id="UP000712080"/>
    </source>
</evidence>
<comment type="similarity">
    <text evidence="2">Belongs to the N-acylglucosamine 2-epimerase family.</text>
</comment>
<dbReference type="InterPro" id="IPR028584">
    <property type="entry name" value="Cellobiose_2_epim"/>
</dbReference>
<evidence type="ECO:0000256" key="3">
    <source>
        <dbReference type="ARBA" id="ARBA00023235"/>
    </source>
</evidence>
<dbReference type="EC" id="5.1.3.11" evidence="4"/>
<dbReference type="GO" id="GO:0005975">
    <property type="term" value="P:carbohydrate metabolic process"/>
    <property type="evidence" value="ECO:0007669"/>
    <property type="project" value="InterPro"/>
</dbReference>
<dbReference type="PANTHER" id="PTHR15108">
    <property type="entry name" value="N-ACYLGLUCOSAMINE-2-EPIMERASE"/>
    <property type="match status" value="1"/>
</dbReference>
<dbReference type="InterPro" id="IPR008928">
    <property type="entry name" value="6-hairpin_glycosidase_sf"/>
</dbReference>
<dbReference type="InterPro" id="IPR012341">
    <property type="entry name" value="6hp_glycosidase-like_sf"/>
</dbReference>
<comment type="similarity">
    <text evidence="4">Belongs to the cellobiose 2-epimerase family.</text>
</comment>
<evidence type="ECO:0000256" key="2">
    <source>
        <dbReference type="ARBA" id="ARBA00008558"/>
    </source>
</evidence>
<organism evidence="5 6">
    <name type="scientific">Flavobacterium silvaticum</name>
    <dbReference type="NCBI Taxonomy" id="1852020"/>
    <lineage>
        <taxon>Bacteria</taxon>
        <taxon>Pseudomonadati</taxon>
        <taxon>Bacteroidota</taxon>
        <taxon>Flavobacteriia</taxon>
        <taxon>Flavobacteriales</taxon>
        <taxon>Flavobacteriaceae</taxon>
        <taxon>Flavobacterium</taxon>
    </lineage>
</organism>
<comment type="catalytic activity">
    <reaction evidence="1 4">
        <text>D-cellobiose = beta-D-glucosyl-(1-&gt;4)-D-mannopyranose</text>
        <dbReference type="Rhea" id="RHEA:23384"/>
        <dbReference type="ChEBI" id="CHEBI:17057"/>
        <dbReference type="ChEBI" id="CHEBI:47931"/>
        <dbReference type="EC" id="5.1.3.11"/>
    </reaction>
</comment>
<protein>
    <recommendedName>
        <fullName evidence="4">Cellobiose 2-epimerase</fullName>
        <shortName evidence="4">CE</shortName>
        <ecNumber evidence="4">5.1.3.11</ecNumber>
    </recommendedName>
</protein>
<evidence type="ECO:0000256" key="4">
    <source>
        <dbReference type="HAMAP-Rule" id="MF_00929"/>
    </source>
</evidence>
<keyword evidence="3 4" id="KW-0413">Isomerase</keyword>